<dbReference type="Proteomes" id="UP000199705">
    <property type="component" value="Unassembled WGS sequence"/>
</dbReference>
<dbReference type="RefSeq" id="WP_091170793.1">
    <property type="nucleotide sequence ID" value="NZ_FNCG01000010.1"/>
</dbReference>
<sequence length="181" mass="20621">MKTIDQLTNVEKAKIIFDLFRSEMPDFLEYVNTIAEKIASSEQEMIANWNNPFLSYQQWLNLSYQVTGVIKRYANGLTKSANVFSEQLFGGYLAIFSNHCLEQYGLNKAKSPRFALAIQLFYLPAKEIEQQSYKYLVLEMHGGPEYAAICTDEDGNTLVFDSREDAEKEAADCQDGLVVEI</sequence>
<accession>A0A1G8D806</accession>
<proteinExistence type="predicted"/>
<keyword evidence="2" id="KW-1185">Reference proteome</keyword>
<reference evidence="2" key="1">
    <citation type="submission" date="2016-10" db="EMBL/GenBank/DDBJ databases">
        <authorList>
            <person name="Varghese N."/>
            <person name="Submissions S."/>
        </authorList>
    </citation>
    <scope>NUCLEOTIDE SEQUENCE [LARGE SCALE GENOMIC DNA]</scope>
    <source>
        <strain evidence="2">Gh-67</strain>
    </source>
</reference>
<protein>
    <submittedName>
        <fullName evidence="1">Uncharacterized protein</fullName>
    </submittedName>
</protein>
<dbReference type="EMBL" id="FNCG01000010">
    <property type="protein sequence ID" value="SDH53918.1"/>
    <property type="molecule type" value="Genomic_DNA"/>
</dbReference>
<evidence type="ECO:0000313" key="2">
    <source>
        <dbReference type="Proteomes" id="UP000199705"/>
    </source>
</evidence>
<name>A0A1G8D806_9SPHI</name>
<dbReference type="STRING" id="551996.SAMN05192573_110152"/>
<gene>
    <name evidence="1" type="ORF">SAMN05192573_110152</name>
</gene>
<evidence type="ECO:0000313" key="1">
    <source>
        <dbReference type="EMBL" id="SDH53918.1"/>
    </source>
</evidence>
<dbReference type="AlphaFoldDB" id="A0A1G8D806"/>
<organism evidence="1 2">
    <name type="scientific">Mucilaginibacter gossypii</name>
    <dbReference type="NCBI Taxonomy" id="551996"/>
    <lineage>
        <taxon>Bacteria</taxon>
        <taxon>Pseudomonadati</taxon>
        <taxon>Bacteroidota</taxon>
        <taxon>Sphingobacteriia</taxon>
        <taxon>Sphingobacteriales</taxon>
        <taxon>Sphingobacteriaceae</taxon>
        <taxon>Mucilaginibacter</taxon>
    </lineage>
</organism>